<evidence type="ECO:0000256" key="2">
    <source>
        <dbReference type="ARBA" id="ARBA00023015"/>
    </source>
</evidence>
<dbReference type="InterPro" id="IPR011006">
    <property type="entry name" value="CheY-like_superfamily"/>
</dbReference>
<gene>
    <name evidence="9" type="ORF">K040078D81_03070</name>
</gene>
<dbReference type="PANTHER" id="PTHR43280">
    <property type="entry name" value="ARAC-FAMILY TRANSCRIPTIONAL REGULATOR"/>
    <property type="match status" value="1"/>
</dbReference>
<evidence type="ECO:0000313" key="9">
    <source>
        <dbReference type="EMBL" id="GAA6406190.1"/>
    </source>
</evidence>
<evidence type="ECO:0000259" key="8">
    <source>
        <dbReference type="PROSITE" id="PS50110"/>
    </source>
</evidence>
<sequence>MNLLLVDDEEYVIESIKKNVDWDLLDVEQIYTASSMQQAQTVMGLMPIHVIVSDIVMPKGSGFDFMEWVRREAYEVQAIFLTSYAEFDFARRAIALDSVDYLLKPIDFTKLTAAIRKASDRAKAAQNYQVYRQESRIWEQNREILLKNFWSELLSGRMKRSAIEEEIQKRNLDYKPEDRFLAVLLHLSGRGGREKREHWDEKILLFIIKNILGELAEEYQVTLETVSPCRKDSYTVICRGAVRNLERLSEEGVFSSFRNLLGERMQMDIWCGAGSSVEIGVLEDCLAQLQDMRDNSLTVWDKVLYLSDFRQPCISYQNKQRAVWEALLGEQKPEALIGSMRQYLTELAGRELVTRDILKSFRMDITQITYTWLAAREIKAHLLFSGSENEQYYQEALESVEGAMQFASHLVTRAVEYTKYINKSESVADQLKEYIDTHYQEDIRRETLAELVYLNVDYMSRIFKKEAGISISAYLMQKRVEAAKKMLTQSSLPINTVSIYVGYSNFSYFTKMFRENTGFSPLEYRRKFKKNQENREERS</sequence>
<dbReference type="Pfam" id="PF12833">
    <property type="entry name" value="HTH_18"/>
    <property type="match status" value="1"/>
</dbReference>
<protein>
    <recommendedName>
        <fullName evidence="1">Stage 0 sporulation protein A homolog</fullName>
    </recommendedName>
</protein>
<keyword evidence="2" id="KW-0805">Transcription regulation</keyword>
<evidence type="ECO:0000256" key="3">
    <source>
        <dbReference type="ARBA" id="ARBA00023125"/>
    </source>
</evidence>
<comment type="caution">
    <text evidence="9">The sequence shown here is derived from an EMBL/GenBank/DDBJ whole genome shotgun (WGS) entry which is preliminary data.</text>
</comment>
<organism evidence="9 10">
    <name type="scientific">Blautia hominis</name>
    <dbReference type="NCBI Taxonomy" id="2025493"/>
    <lineage>
        <taxon>Bacteria</taxon>
        <taxon>Bacillati</taxon>
        <taxon>Bacillota</taxon>
        <taxon>Clostridia</taxon>
        <taxon>Lachnospirales</taxon>
        <taxon>Lachnospiraceae</taxon>
        <taxon>Blautia</taxon>
    </lineage>
</organism>
<accession>A0ABQ0B415</accession>
<keyword evidence="6" id="KW-0597">Phosphoprotein</keyword>
<dbReference type="InterPro" id="IPR018060">
    <property type="entry name" value="HTH_AraC"/>
</dbReference>
<dbReference type="InterPro" id="IPR009057">
    <property type="entry name" value="Homeodomain-like_sf"/>
</dbReference>
<evidence type="ECO:0000259" key="7">
    <source>
        <dbReference type="PROSITE" id="PS01124"/>
    </source>
</evidence>
<evidence type="ECO:0000256" key="4">
    <source>
        <dbReference type="ARBA" id="ARBA00023163"/>
    </source>
</evidence>
<reference evidence="9 10" key="1">
    <citation type="submission" date="2024-04" db="EMBL/GenBank/DDBJ databases">
        <title>Defined microbial consortia suppress multidrug-resistant proinflammatory Enterobacteriaceae via ecological control.</title>
        <authorList>
            <person name="Furuichi M."/>
            <person name="Kawaguchi T."/>
            <person name="Pust M."/>
            <person name="Yasuma K."/>
            <person name="Plichta D."/>
            <person name="Hasegawa N."/>
            <person name="Ohya T."/>
            <person name="Bhattarai S."/>
            <person name="Sasajima S."/>
            <person name="Aoto Y."/>
            <person name="Tuganbaev T."/>
            <person name="Yaginuma M."/>
            <person name="Ueda M."/>
            <person name="Okahashi N."/>
            <person name="Amafuji K."/>
            <person name="Kiridooshi Y."/>
            <person name="Sugita K."/>
            <person name="Strazar M."/>
            <person name="Skelly A."/>
            <person name="Suda W."/>
            <person name="Hattori M."/>
            <person name="Nakamoto N."/>
            <person name="Caballero S."/>
            <person name="Norman J."/>
            <person name="Olle B."/>
            <person name="Tanoue T."/>
            <person name="Arita M."/>
            <person name="Bucci V."/>
            <person name="Atarashi K."/>
            <person name="Xavier R."/>
            <person name="Honda K."/>
        </authorList>
    </citation>
    <scope>NUCLEOTIDE SEQUENCE [LARGE SCALE GENOMIC DNA]</scope>
    <source>
        <strain evidence="10">k04-0078-D8-1</strain>
    </source>
</reference>
<dbReference type="SUPFAM" id="SSF52172">
    <property type="entry name" value="CheY-like"/>
    <property type="match status" value="1"/>
</dbReference>
<dbReference type="Gene3D" id="1.10.10.60">
    <property type="entry name" value="Homeodomain-like"/>
    <property type="match status" value="2"/>
</dbReference>
<evidence type="ECO:0000256" key="1">
    <source>
        <dbReference type="ARBA" id="ARBA00018672"/>
    </source>
</evidence>
<name>A0ABQ0B415_9FIRM</name>
<keyword evidence="3" id="KW-0238">DNA-binding</keyword>
<dbReference type="SMART" id="SM00342">
    <property type="entry name" value="HTH_ARAC"/>
    <property type="match status" value="1"/>
</dbReference>
<dbReference type="PROSITE" id="PS00041">
    <property type="entry name" value="HTH_ARAC_FAMILY_1"/>
    <property type="match status" value="1"/>
</dbReference>
<evidence type="ECO:0000256" key="5">
    <source>
        <dbReference type="ARBA" id="ARBA00024867"/>
    </source>
</evidence>
<keyword evidence="10" id="KW-1185">Reference proteome</keyword>
<proteinExistence type="predicted"/>
<dbReference type="PANTHER" id="PTHR43280:SF34">
    <property type="entry name" value="ARAC-FAMILY TRANSCRIPTIONAL REGULATOR"/>
    <property type="match status" value="1"/>
</dbReference>
<dbReference type="RefSeq" id="WP_390403164.1">
    <property type="nucleotide sequence ID" value="NZ_BAABYW010000001.1"/>
</dbReference>
<evidence type="ECO:0000313" key="10">
    <source>
        <dbReference type="Proteomes" id="UP001600943"/>
    </source>
</evidence>
<dbReference type="PROSITE" id="PS01124">
    <property type="entry name" value="HTH_ARAC_FAMILY_2"/>
    <property type="match status" value="1"/>
</dbReference>
<dbReference type="CDD" id="cd17536">
    <property type="entry name" value="REC_YesN-like"/>
    <property type="match status" value="1"/>
</dbReference>
<dbReference type="EMBL" id="BAABYW010000001">
    <property type="protein sequence ID" value="GAA6406190.1"/>
    <property type="molecule type" value="Genomic_DNA"/>
</dbReference>
<evidence type="ECO:0000256" key="6">
    <source>
        <dbReference type="PROSITE-ProRule" id="PRU00169"/>
    </source>
</evidence>
<dbReference type="PROSITE" id="PS50110">
    <property type="entry name" value="RESPONSE_REGULATORY"/>
    <property type="match status" value="1"/>
</dbReference>
<dbReference type="Gene3D" id="3.40.50.2300">
    <property type="match status" value="1"/>
</dbReference>
<dbReference type="InterPro" id="IPR001789">
    <property type="entry name" value="Sig_transdc_resp-reg_receiver"/>
</dbReference>
<dbReference type="SMART" id="SM00448">
    <property type="entry name" value="REC"/>
    <property type="match status" value="1"/>
</dbReference>
<dbReference type="Pfam" id="PF00072">
    <property type="entry name" value="Response_reg"/>
    <property type="match status" value="1"/>
</dbReference>
<dbReference type="Proteomes" id="UP001600943">
    <property type="component" value="Unassembled WGS sequence"/>
</dbReference>
<comment type="function">
    <text evidence="5">May play the central regulatory role in sporulation. It may be an element of the effector pathway responsible for the activation of sporulation genes in response to nutritional stress. Spo0A may act in concert with spo0H (a sigma factor) to control the expression of some genes that are critical to the sporulation process.</text>
</comment>
<feature type="domain" description="HTH araC/xylS-type" evidence="7">
    <location>
        <begin position="429"/>
        <end position="527"/>
    </location>
</feature>
<dbReference type="InterPro" id="IPR018062">
    <property type="entry name" value="HTH_AraC-typ_CS"/>
</dbReference>
<keyword evidence="4" id="KW-0804">Transcription</keyword>
<dbReference type="SUPFAM" id="SSF46689">
    <property type="entry name" value="Homeodomain-like"/>
    <property type="match status" value="2"/>
</dbReference>
<feature type="domain" description="Response regulatory" evidence="8">
    <location>
        <begin position="2"/>
        <end position="119"/>
    </location>
</feature>
<feature type="modified residue" description="4-aspartylphosphate" evidence="6">
    <location>
        <position position="54"/>
    </location>
</feature>